<feature type="transmembrane region" description="Helical" evidence="1">
    <location>
        <begin position="558"/>
        <end position="582"/>
    </location>
</feature>
<evidence type="ECO:0000313" key="2">
    <source>
        <dbReference type="EMBL" id="KAF9694151.1"/>
    </source>
</evidence>
<keyword evidence="1" id="KW-0812">Transmembrane</keyword>
<accession>A0A8H7J206</accession>
<protein>
    <submittedName>
        <fullName evidence="2">Uncharacterized protein</fullName>
    </submittedName>
</protein>
<reference evidence="2" key="2">
    <citation type="submission" date="2020-09" db="EMBL/GenBank/DDBJ databases">
        <title>Reference genome assembly for Australian Ascochyta lentis isolate Al4.</title>
        <authorList>
            <person name="Lee R.C."/>
            <person name="Farfan-Caceres L.M."/>
            <person name="Debler J.W."/>
            <person name="Williams A.H."/>
            <person name="Henares B.M."/>
        </authorList>
    </citation>
    <scope>NUCLEOTIDE SEQUENCE</scope>
    <source>
        <strain evidence="2">Al4</strain>
    </source>
</reference>
<dbReference type="PANTHER" id="PTHR37544:SF1">
    <property type="entry name" value="PHOSPHORIBOSYLAMINOIMIDAZOLE-SUCCINOCARBOXAMIDE SYNTHASE"/>
    <property type="match status" value="1"/>
</dbReference>
<dbReference type="Pfam" id="PF11915">
    <property type="entry name" value="DUF3433"/>
    <property type="match status" value="1"/>
</dbReference>
<evidence type="ECO:0000313" key="3">
    <source>
        <dbReference type="Proteomes" id="UP000651452"/>
    </source>
</evidence>
<dbReference type="InterPro" id="IPR021840">
    <property type="entry name" value="DUF3433"/>
</dbReference>
<dbReference type="PANTHER" id="PTHR37544">
    <property type="entry name" value="SPRAY-RELATED"/>
    <property type="match status" value="1"/>
</dbReference>
<dbReference type="AlphaFoldDB" id="A0A8H7J206"/>
<keyword evidence="1" id="KW-0472">Membrane</keyword>
<keyword evidence="3" id="KW-1185">Reference proteome</keyword>
<dbReference type="EMBL" id="RZGK01000014">
    <property type="protein sequence ID" value="KAF9694151.1"/>
    <property type="molecule type" value="Genomic_DNA"/>
</dbReference>
<sequence>MAGWRFLPTLIAVVYTQLTAMILGAVKRTEPFARLAKPDVHVPVARYTLLEKSQPWWTTLTHGFQKRRHGGSWNWTIISACAVYILAVLGISPLSAALLTTREVRVSSVLDLNRLVTNRTIPLNPHAERATYLRTTGAVLQNYSTSAWVTGEYFILPFWPPTYTGSPWNYRTTTSQTLEARTTVYHNDFVCDKLSMESHESHLETTVNYFDKDPGSRTYNLTDKYASVLFSSDNGCQLNLTLSDLDDGYRETEFAFWSDIQRPALRNSLAEHSRVILNPGCSMNELILMSTPWFKFGNDTVAPFANLSLNAYACRSDHSMAVMSVQASSTPAGLSVNFGRDLYGKIRKPVPSGVLNTSQLHAIYTDPNWFEFIPQDRITNTSAPSLSDAAGFLGTEHLLNISEMMKDPNIPQIAAAKRRRFFGEVMQTTLSSAVRFEKEPIFGILRVSERRILVGKQVAYAICILLSISIWGCLAIAGSVLGLASLVVSSTTAVAVFKSMDLSSRGLLKAEFANRQFSTVYGGLYEVKSSLQEQLKSPPYKSLISSSSVLPALRVCNLLGLLAYVSTIAVAVAVLFAFAQQLNLRQGFFTYRANLEFLSDTALLSLFAIVPTLLSVAITLWWDSVDNACRSLHLSNSWVKVFELLGWSTGTVTKPIGLSRSLEPRRIPFVQKNRWGISPSDWTIGPSIYFRYDYAIFDTLSAAISGLGTQWMYTAMIQAALDGPEPSWSRDGWSFVPLETMILERLNSIPDSNTAANVTVQTPGMRARIECSTLEEAKNTSLWLDEPIGKFGNISGHRDYLLPMPAIFEGNLTTRFTAQANYPQCCANLSEAETEAVNNNQINPVALAYWTENWNSSRTNGNFTVKWARGAAGFADIQALNFVNMYFLEPPVMQALNCMPFIETAQTEVTVDYPSGNVRGYRILDDPVADDVAWSDAFQYRNLTNRPPWRNASHVIQYDLNVTTSYGVMFMKSLLRAACLLNIGSGIPYDIRAPSFDRLEDKVFNMRDNRTGLNLDFMSYASYAQANQDSAALLDPQVLLQTSQKVFSTFFQHFVRSNISLENGGWAY</sequence>
<dbReference type="Proteomes" id="UP000651452">
    <property type="component" value="Unassembled WGS sequence"/>
</dbReference>
<feature type="transmembrane region" description="Helical" evidence="1">
    <location>
        <begin position="6"/>
        <end position="26"/>
    </location>
</feature>
<comment type="caution">
    <text evidence="2">The sequence shown here is derived from an EMBL/GenBank/DDBJ whole genome shotgun (WGS) entry which is preliminary data.</text>
</comment>
<feature type="transmembrane region" description="Helical" evidence="1">
    <location>
        <begin position="75"/>
        <end position="99"/>
    </location>
</feature>
<gene>
    <name evidence="2" type="ORF">EKO04_007781</name>
</gene>
<dbReference type="OrthoDB" id="3248909at2759"/>
<name>A0A8H7J206_9PLEO</name>
<proteinExistence type="predicted"/>
<evidence type="ECO:0000256" key="1">
    <source>
        <dbReference type="SAM" id="Phobius"/>
    </source>
</evidence>
<keyword evidence="1" id="KW-1133">Transmembrane helix</keyword>
<organism evidence="2 3">
    <name type="scientific">Ascochyta lentis</name>
    <dbReference type="NCBI Taxonomy" id="205686"/>
    <lineage>
        <taxon>Eukaryota</taxon>
        <taxon>Fungi</taxon>
        <taxon>Dikarya</taxon>
        <taxon>Ascomycota</taxon>
        <taxon>Pezizomycotina</taxon>
        <taxon>Dothideomycetes</taxon>
        <taxon>Pleosporomycetidae</taxon>
        <taxon>Pleosporales</taxon>
        <taxon>Pleosporineae</taxon>
        <taxon>Didymellaceae</taxon>
        <taxon>Ascochyta</taxon>
    </lineage>
</organism>
<feature type="transmembrane region" description="Helical" evidence="1">
    <location>
        <begin position="458"/>
        <end position="488"/>
    </location>
</feature>
<reference evidence="2" key="1">
    <citation type="submission" date="2018-12" db="EMBL/GenBank/DDBJ databases">
        <authorList>
            <person name="Syme R.A."/>
            <person name="Farfan-Caceres L."/>
            <person name="Lichtenzveig J."/>
        </authorList>
    </citation>
    <scope>NUCLEOTIDE SEQUENCE</scope>
    <source>
        <strain evidence="2">Al4</strain>
    </source>
</reference>